<protein>
    <recommendedName>
        <fullName evidence="3">F-box domain-containing protein</fullName>
    </recommendedName>
</protein>
<proteinExistence type="predicted"/>
<dbReference type="Proteomes" id="UP000273054">
    <property type="component" value="Segment"/>
</dbReference>
<reference evidence="1" key="1">
    <citation type="submission" date="2018-03" db="EMBL/GenBank/DDBJ databases">
        <authorList>
            <consortium name="Urmite Genomes"/>
        </authorList>
    </citation>
    <scope>NUCLEOTIDE SEQUENCE [LARGE SCALE GENOMIC DNA]</scope>
    <source>
        <strain evidence="1">IHUMI-27.7</strain>
    </source>
</reference>
<name>A0A2R8FE48_9VIRU</name>
<accession>A0A2R8FE48</accession>
<sequence length="151" mass="18187">MSIIDIFPEEILEHIFFFCGIYNTVNRKVCRDFARIAPWVDPLLHLNHLLSCGQKIKLPPFSNNMAQKIIHLQLLSIMDKYEECLPENLCEIAVCYDLVKVLFWTRWSKKRKEKYAWANNVTSTNPDVLKWIRLQRQRYRLAQEISWMEQW</sequence>
<evidence type="ECO:0000313" key="1">
    <source>
        <dbReference type="EMBL" id="SPN79246.1"/>
    </source>
</evidence>
<dbReference type="EMBL" id="LT994651">
    <property type="protein sequence ID" value="SPN79246.1"/>
    <property type="molecule type" value="Genomic_DNA"/>
</dbReference>
<evidence type="ECO:0000313" key="2">
    <source>
        <dbReference type="Proteomes" id="UP000273054"/>
    </source>
</evidence>
<keyword evidence="2" id="KW-1185">Reference proteome</keyword>
<evidence type="ECO:0008006" key="3">
    <source>
        <dbReference type="Google" id="ProtNLM"/>
    </source>
</evidence>
<organism evidence="1">
    <name type="scientific">Brazilian cedratvirus IHUMI</name>
    <dbReference type="NCBI Taxonomy" id="2126980"/>
    <lineage>
        <taxon>Viruses</taxon>
        <taxon>Pithoviruses</taxon>
        <taxon>Orthocedratvirinae</taxon>
        <taxon>Alphacedratvirus</taxon>
        <taxon>Alphacedratvirus brasiliense</taxon>
    </lineage>
</organism>
<gene>
    <name evidence="1" type="ORF">BRZCDTV_234</name>
</gene>